<keyword evidence="3" id="KW-1185">Reference proteome</keyword>
<gene>
    <name evidence="2" type="ORF">AJ80_09004</name>
</gene>
<organism evidence="2 3">
    <name type="scientific">Polytolypa hystricis (strain UAMH7299)</name>
    <dbReference type="NCBI Taxonomy" id="1447883"/>
    <lineage>
        <taxon>Eukaryota</taxon>
        <taxon>Fungi</taxon>
        <taxon>Dikarya</taxon>
        <taxon>Ascomycota</taxon>
        <taxon>Pezizomycotina</taxon>
        <taxon>Eurotiomycetes</taxon>
        <taxon>Eurotiomycetidae</taxon>
        <taxon>Onygenales</taxon>
        <taxon>Onygenales incertae sedis</taxon>
        <taxon>Polytolypa</taxon>
    </lineage>
</organism>
<protein>
    <submittedName>
        <fullName evidence="2">Uncharacterized protein</fullName>
    </submittedName>
</protein>
<dbReference type="Proteomes" id="UP000224634">
    <property type="component" value="Unassembled WGS sequence"/>
</dbReference>
<dbReference type="OrthoDB" id="4199595at2759"/>
<dbReference type="AlphaFoldDB" id="A0A2B7WPV8"/>
<feature type="compositionally biased region" description="Acidic residues" evidence="1">
    <location>
        <begin position="340"/>
        <end position="359"/>
    </location>
</feature>
<sequence length="587" mass="66513">MDPYNLRQQEPVSPLDWDLMSTFLDEEAWNNTPLNQTKDNNAPSETRLVVQTAFQPLASSEEPFISKADVPGPKTFPRNLNHAAHHNPYLSGSLDSNATTNEFSSFLNSTSLFGGNLASPNQVDMSLAKSETFLQTRMQAENTAKKHTSSLQWPTAQPSTLPLTVTLQNGDTPFAQNGANYNNFNKQQSIIKPSWPSDIRHHSRKPSVVPHNTQTQQSTSKRVKNTSVQKASALGLSRPVRLSNGHSHNTTLHEQWSTGDVASKKDSRSQTSEIIDLTMEDSTPIPTPKPEIPTVVTGKVKNNPRLKTPILPITTLLDKVKKVSEEPEPAWKKPNNDVVPAEDDDSDDSSDSSDEEAVEGENQFWKYKVFRQETDSLGHTGDPVLLRVHFKRERAESHVLKEILNARYNLPECSRLEVRAIFEDNSLVGQVLEFNYGRKVYVFIEKLLMKYDEKPWGKLSVLPTRVYSIVESMIYYKPSAEDKTTKEDPPITHYTSTASDETFVIRQQANEEANRRLLAHRTSHLGKQLWDRYVPKDMHMMARKYLLDLEEAEGLFDWTTRLAPDSEGRTRRVTVRVKEQLVKGPRN</sequence>
<name>A0A2B7WPV8_POLH7</name>
<comment type="caution">
    <text evidence="2">The sequence shown here is derived from an EMBL/GenBank/DDBJ whole genome shotgun (WGS) entry which is preliminary data.</text>
</comment>
<evidence type="ECO:0000313" key="3">
    <source>
        <dbReference type="Proteomes" id="UP000224634"/>
    </source>
</evidence>
<proteinExistence type="predicted"/>
<reference evidence="2 3" key="1">
    <citation type="submission" date="2017-10" db="EMBL/GenBank/DDBJ databases">
        <title>Comparative genomics in systemic dimorphic fungi from Ajellomycetaceae.</title>
        <authorList>
            <person name="Munoz J.F."/>
            <person name="Mcewen J.G."/>
            <person name="Clay O.K."/>
            <person name="Cuomo C.A."/>
        </authorList>
    </citation>
    <scope>NUCLEOTIDE SEQUENCE [LARGE SCALE GENOMIC DNA]</scope>
    <source>
        <strain evidence="2 3">UAMH7299</strain>
    </source>
</reference>
<dbReference type="STRING" id="1447883.A0A2B7WPV8"/>
<accession>A0A2B7WPV8</accession>
<feature type="region of interest" description="Disordered" evidence="1">
    <location>
        <begin position="196"/>
        <end position="296"/>
    </location>
</feature>
<feature type="region of interest" description="Disordered" evidence="1">
    <location>
        <begin position="322"/>
        <end position="360"/>
    </location>
</feature>
<feature type="compositionally biased region" description="Basic and acidic residues" evidence="1">
    <location>
        <begin position="322"/>
        <end position="335"/>
    </location>
</feature>
<dbReference type="EMBL" id="PDNA01000237">
    <property type="protein sequence ID" value="PGH01404.1"/>
    <property type="molecule type" value="Genomic_DNA"/>
</dbReference>
<evidence type="ECO:0000256" key="1">
    <source>
        <dbReference type="SAM" id="MobiDB-lite"/>
    </source>
</evidence>
<feature type="compositionally biased region" description="Polar residues" evidence="1">
    <location>
        <begin position="210"/>
        <end position="230"/>
    </location>
</feature>
<evidence type="ECO:0000313" key="2">
    <source>
        <dbReference type="EMBL" id="PGH01404.1"/>
    </source>
</evidence>
<feature type="compositionally biased region" description="Polar residues" evidence="1">
    <location>
        <begin position="244"/>
        <end position="260"/>
    </location>
</feature>